<evidence type="ECO:0000313" key="4">
    <source>
        <dbReference type="EMBL" id="KAK3933206.1"/>
    </source>
</evidence>
<protein>
    <submittedName>
        <fullName evidence="4">Transposable element P transposase</fullName>
    </submittedName>
</protein>
<keyword evidence="5" id="KW-1185">Reference proteome</keyword>
<organism evidence="4 5">
    <name type="scientific">Frankliniella fusca</name>
    <dbReference type="NCBI Taxonomy" id="407009"/>
    <lineage>
        <taxon>Eukaryota</taxon>
        <taxon>Metazoa</taxon>
        <taxon>Ecdysozoa</taxon>
        <taxon>Arthropoda</taxon>
        <taxon>Hexapoda</taxon>
        <taxon>Insecta</taxon>
        <taxon>Pterygota</taxon>
        <taxon>Neoptera</taxon>
        <taxon>Paraneoptera</taxon>
        <taxon>Thysanoptera</taxon>
        <taxon>Terebrantia</taxon>
        <taxon>Thripoidea</taxon>
        <taxon>Thripidae</taxon>
        <taxon>Frankliniella</taxon>
    </lineage>
</organism>
<accession>A0AAE1I5J8</accession>
<dbReference type="Proteomes" id="UP001219518">
    <property type="component" value="Unassembled WGS sequence"/>
</dbReference>
<feature type="domain" description="Transposable element P transposase-like GTP-binding insertion" evidence="3">
    <location>
        <begin position="149"/>
        <end position="259"/>
    </location>
</feature>
<evidence type="ECO:0000259" key="2">
    <source>
        <dbReference type="Pfam" id="PF21787"/>
    </source>
</evidence>
<proteinExistence type="predicted"/>
<evidence type="ECO:0000256" key="1">
    <source>
        <dbReference type="SAM" id="MobiDB-lite"/>
    </source>
</evidence>
<comment type="caution">
    <text evidence="4">The sequence shown here is derived from an EMBL/GenBank/DDBJ whole genome shotgun (WGS) entry which is preliminary data.</text>
</comment>
<reference evidence="4" key="2">
    <citation type="journal article" date="2023" name="BMC Genomics">
        <title>Pest status, molecular evolution, and epigenetic factors derived from the genome assembly of Frankliniella fusca, a thysanopteran phytovirus vector.</title>
        <authorList>
            <person name="Catto M.A."/>
            <person name="Labadie P.E."/>
            <person name="Jacobson A.L."/>
            <person name="Kennedy G.G."/>
            <person name="Srinivasan R."/>
            <person name="Hunt B.G."/>
        </authorList>
    </citation>
    <scope>NUCLEOTIDE SEQUENCE</scope>
    <source>
        <strain evidence="4">PL_HMW_Pooled</strain>
    </source>
</reference>
<evidence type="ECO:0000259" key="3">
    <source>
        <dbReference type="Pfam" id="PF21788"/>
    </source>
</evidence>
<dbReference type="EMBL" id="JAHWGI010001443">
    <property type="protein sequence ID" value="KAK3933206.1"/>
    <property type="molecule type" value="Genomic_DNA"/>
</dbReference>
<feature type="domain" description="Transposable element P transposase-like RNase H" evidence="2">
    <location>
        <begin position="1"/>
        <end position="117"/>
    </location>
</feature>
<dbReference type="Pfam" id="PF21787">
    <property type="entry name" value="TNP-like_RNaseH_N"/>
    <property type="match status" value="1"/>
</dbReference>
<sequence length="355" mass="40572">MNISQNLVYRKSTGEMIGFVNLEKNQVFADIAAMEKYLSTGTTKVQPEIATKMLSFMVKGVASSIKDVVASYSVNKLTSQFLYAETWEVINRCERSDIRIISFVSDGFAVNRSFLKKHTPARETKGGLIYATVNKSAPHRLLFFMSDVAHLIKTIRNSLSNSRLGKKSKRCLQKCGEKMLWQTIVDLYNAKRDRVLRKSYKLTAQHIYIDSYSAMKVRFAAQVLSKTVAQELEDMKWPGTKQLIEFIRRVNDWFDCLNGAFSTQGLRTRNHNLDPYTKEDDPRFEELEEFLQYLSDWKEEVYSLQALGNASQSFGGDDQDLSFDVIMQEERADNEANEVTEDTPAAKKTSGQLHP</sequence>
<dbReference type="AlphaFoldDB" id="A0AAE1I5J8"/>
<gene>
    <name evidence="4" type="ORF">KUF71_017467</name>
</gene>
<dbReference type="InterPro" id="IPR048366">
    <property type="entry name" value="TNP-like_GBD"/>
</dbReference>
<name>A0AAE1I5J8_9NEOP</name>
<reference evidence="4" key="1">
    <citation type="submission" date="2021-07" db="EMBL/GenBank/DDBJ databases">
        <authorList>
            <person name="Catto M.A."/>
            <person name="Jacobson A."/>
            <person name="Kennedy G."/>
            <person name="Labadie P."/>
            <person name="Hunt B.G."/>
            <person name="Srinivasan R."/>
        </authorList>
    </citation>
    <scope>NUCLEOTIDE SEQUENCE</scope>
    <source>
        <strain evidence="4">PL_HMW_Pooled</strain>
        <tissue evidence="4">Head</tissue>
    </source>
</reference>
<dbReference type="Pfam" id="PF21788">
    <property type="entry name" value="TNP-like_GBD"/>
    <property type="match status" value="1"/>
</dbReference>
<dbReference type="InterPro" id="IPR048365">
    <property type="entry name" value="TNP-like_RNaseH_N"/>
</dbReference>
<feature type="region of interest" description="Disordered" evidence="1">
    <location>
        <begin position="328"/>
        <end position="355"/>
    </location>
</feature>
<evidence type="ECO:0000313" key="5">
    <source>
        <dbReference type="Proteomes" id="UP001219518"/>
    </source>
</evidence>